<proteinExistence type="predicted"/>
<name>A0A9Q8QQB4_9HYPO</name>
<sequence>MLPRAAAAFGRASNALIPATRQRLAARPHRIVRRNISLLPWRRNKVQEPLPVYFSRIPSQSRTGVWRSRLGRVAFTTFALYACWQIFATVVIDPLLDWADHEWEALSEKEKQEMEEFTEEDEPILFLPFPFTTKEVQQLPYKGSDPEWAMFVAVNKDKQLQKDIKLGLAEIIRRSVEHNPPYVKLLGGDIKLKKMWLDIIYPPGPPPRHYISGVVVDEDGIYWGDRPIDSLAATHLNMAIYPKAVAMTVWTFVNFLFKQTAQDVAKALGLGSSPHEETSWQSVTLDRWREQGWGEQGAFGGPGKQPASASAQQPEKQPAGFPIQTAGGNILGVPLSGESQMDPRIQAALQAASMTFSRHWQPAMQPPTRGCIVVDGIIELQGKTAVMAVFVLGWYDPKQRRFVGIHTGLKHLVQLKQRPAGG</sequence>
<evidence type="ECO:0000256" key="1">
    <source>
        <dbReference type="SAM" id="MobiDB-lite"/>
    </source>
</evidence>
<feature type="region of interest" description="Disordered" evidence="1">
    <location>
        <begin position="293"/>
        <end position="323"/>
    </location>
</feature>
<dbReference type="GeneID" id="72071122"/>
<feature type="compositionally biased region" description="Gly residues" evidence="1">
    <location>
        <begin position="294"/>
        <end position="303"/>
    </location>
</feature>
<dbReference type="RefSeq" id="XP_047846832.1">
    <property type="nucleotide sequence ID" value="XM_047990823.1"/>
</dbReference>
<evidence type="ECO:0000313" key="3">
    <source>
        <dbReference type="Proteomes" id="UP000829364"/>
    </source>
</evidence>
<keyword evidence="3" id="KW-1185">Reference proteome</keyword>
<dbReference type="OrthoDB" id="5316527at2759"/>
<dbReference type="AlphaFoldDB" id="A0A9Q8QQB4"/>
<dbReference type="KEGG" id="ptkz:JDV02_009177"/>
<reference evidence="2" key="1">
    <citation type="submission" date="2021-11" db="EMBL/GenBank/DDBJ databases">
        <title>Purpureocillium_takamizusanense_genome.</title>
        <authorList>
            <person name="Nguyen N.-H."/>
        </authorList>
    </citation>
    <scope>NUCLEOTIDE SEQUENCE</scope>
    <source>
        <strain evidence="2">PT3</strain>
    </source>
</reference>
<protein>
    <submittedName>
        <fullName evidence="2">Uncharacterized protein</fullName>
    </submittedName>
</protein>
<evidence type="ECO:0000313" key="2">
    <source>
        <dbReference type="EMBL" id="UNI23351.1"/>
    </source>
</evidence>
<dbReference type="Proteomes" id="UP000829364">
    <property type="component" value="Chromosome 9"/>
</dbReference>
<gene>
    <name evidence="2" type="ORF">JDV02_009177</name>
</gene>
<organism evidence="2 3">
    <name type="scientific">Purpureocillium takamizusanense</name>
    <dbReference type="NCBI Taxonomy" id="2060973"/>
    <lineage>
        <taxon>Eukaryota</taxon>
        <taxon>Fungi</taxon>
        <taxon>Dikarya</taxon>
        <taxon>Ascomycota</taxon>
        <taxon>Pezizomycotina</taxon>
        <taxon>Sordariomycetes</taxon>
        <taxon>Hypocreomycetidae</taxon>
        <taxon>Hypocreales</taxon>
        <taxon>Ophiocordycipitaceae</taxon>
        <taxon>Purpureocillium</taxon>
    </lineage>
</organism>
<accession>A0A9Q8QQB4</accession>
<dbReference type="EMBL" id="CP086362">
    <property type="protein sequence ID" value="UNI23351.1"/>
    <property type="molecule type" value="Genomic_DNA"/>
</dbReference>